<name>A0A3B0TFW1_9ZZZZ</name>
<feature type="non-terminal residue" evidence="1">
    <location>
        <position position="1"/>
    </location>
</feature>
<dbReference type="AlphaFoldDB" id="A0A3B0TFW1"/>
<organism evidence="1">
    <name type="scientific">hydrothermal vent metagenome</name>
    <dbReference type="NCBI Taxonomy" id="652676"/>
    <lineage>
        <taxon>unclassified sequences</taxon>
        <taxon>metagenomes</taxon>
        <taxon>ecological metagenomes</taxon>
    </lineage>
</organism>
<accession>A0A3B0TFW1</accession>
<protein>
    <submittedName>
        <fullName evidence="1">Uncharacterized protein</fullName>
    </submittedName>
</protein>
<dbReference type="EMBL" id="UOEH01000593">
    <property type="protein sequence ID" value="VAW07644.1"/>
    <property type="molecule type" value="Genomic_DNA"/>
</dbReference>
<reference evidence="1" key="1">
    <citation type="submission" date="2018-06" db="EMBL/GenBank/DDBJ databases">
        <authorList>
            <person name="Zhirakovskaya E."/>
        </authorList>
    </citation>
    <scope>NUCLEOTIDE SEQUENCE</scope>
</reference>
<sequence length="108" mass="11550">AAVLSETKLLRDGDGLLLISTAIEPTGAYSTYGRLTATFLPAATNEEPELLGARDNVAGYPDAPHRLVEIPFGFFSLGAGELTLRYEGGGEYTGRVFDERSFTIAPPK</sequence>
<evidence type="ECO:0000313" key="1">
    <source>
        <dbReference type="EMBL" id="VAW07644.1"/>
    </source>
</evidence>
<proteinExistence type="predicted"/>
<gene>
    <name evidence="1" type="ORF">MNBD_ALPHA05-1297</name>
</gene>